<evidence type="ECO:0000259" key="4">
    <source>
        <dbReference type="PROSITE" id="PS51212"/>
    </source>
</evidence>
<feature type="domain" description="WSC" evidence="4">
    <location>
        <begin position="1049"/>
        <end position="1139"/>
    </location>
</feature>
<proteinExistence type="predicted"/>
<dbReference type="EMBL" id="ML992504">
    <property type="protein sequence ID" value="KAF2225341.1"/>
    <property type="molecule type" value="Genomic_DNA"/>
</dbReference>
<reference evidence="6" key="1">
    <citation type="journal article" date="2020" name="Stud. Mycol.">
        <title>101 Dothideomycetes genomes: A test case for predicting lifestyles and emergence of pathogens.</title>
        <authorList>
            <person name="Haridas S."/>
            <person name="Albert R."/>
            <person name="Binder M."/>
            <person name="Bloem J."/>
            <person name="LaButti K."/>
            <person name="Salamov A."/>
            <person name="Andreopoulos B."/>
            <person name="Baker S."/>
            <person name="Barry K."/>
            <person name="Bills G."/>
            <person name="Bluhm B."/>
            <person name="Cannon C."/>
            <person name="Castanera R."/>
            <person name="Culley D."/>
            <person name="Daum C."/>
            <person name="Ezra D."/>
            <person name="Gonzalez J."/>
            <person name="Henrissat B."/>
            <person name="Kuo A."/>
            <person name="Liang C."/>
            <person name="Lipzen A."/>
            <person name="Lutzoni F."/>
            <person name="Magnuson J."/>
            <person name="Mondo S."/>
            <person name="Nolan M."/>
            <person name="Ohm R."/>
            <person name="Pangilinan J."/>
            <person name="Park H.-J."/>
            <person name="Ramirez L."/>
            <person name="Alfaro M."/>
            <person name="Sun H."/>
            <person name="Tritt A."/>
            <person name="Yoshinaga Y."/>
            <person name="Zwiers L.-H."/>
            <person name="Turgeon B."/>
            <person name="Goodwin S."/>
            <person name="Spatafora J."/>
            <person name="Crous P."/>
            <person name="Grigoriev I."/>
        </authorList>
    </citation>
    <scope>NUCLEOTIDE SEQUENCE [LARGE SCALE GENOMIC DNA]</scope>
    <source>
        <strain evidence="6">CECT 20119</strain>
    </source>
</reference>
<feature type="chain" id="PRO_5025539189" evidence="3">
    <location>
        <begin position="25"/>
        <end position="1550"/>
    </location>
</feature>
<feature type="compositionally biased region" description="Low complexity" evidence="2">
    <location>
        <begin position="1353"/>
        <end position="1432"/>
    </location>
</feature>
<dbReference type="Pfam" id="PF01822">
    <property type="entry name" value="WSC"/>
    <property type="match status" value="4"/>
</dbReference>
<feature type="compositionally biased region" description="Low complexity" evidence="2">
    <location>
        <begin position="1317"/>
        <end position="1345"/>
    </location>
</feature>
<dbReference type="SUPFAM" id="SSF50998">
    <property type="entry name" value="Quinoprotein alcohol dehydrogenase-like"/>
    <property type="match status" value="1"/>
</dbReference>
<evidence type="ECO:0000256" key="2">
    <source>
        <dbReference type="SAM" id="MobiDB-lite"/>
    </source>
</evidence>
<dbReference type="PANTHER" id="PTHR45964:SF5">
    <property type="entry name" value="WSCD FAMILY MEMBER CG9164"/>
    <property type="match status" value="1"/>
</dbReference>
<name>A0A6A6GI40_9PEZI</name>
<dbReference type="InterPro" id="IPR013783">
    <property type="entry name" value="Ig-like_fold"/>
</dbReference>
<feature type="domain" description="WSC" evidence="4">
    <location>
        <begin position="1449"/>
        <end position="1541"/>
    </location>
</feature>
<accession>A0A6A6GI40</accession>
<feature type="domain" description="WSC" evidence="4">
    <location>
        <begin position="1193"/>
        <end position="1283"/>
    </location>
</feature>
<dbReference type="PANTHER" id="PTHR45964">
    <property type="entry name" value="WSCD FAMILY MEMBER CG9164"/>
    <property type="match status" value="1"/>
</dbReference>
<keyword evidence="3" id="KW-0732">Signal</keyword>
<dbReference type="InterPro" id="IPR051589">
    <property type="entry name" value="Sialate-O-sulfotransferase"/>
</dbReference>
<dbReference type="Gene3D" id="2.60.40.10">
    <property type="entry name" value="Immunoglobulins"/>
    <property type="match status" value="2"/>
</dbReference>
<sequence length="1550" mass="163682">MASLRATLLLVCSVLLTFVQLSQALADTDTITWGGDNSRTGYETNHNMDPAVVSSADFGQIWRSKLPGNFNNMGAEQIFSQPLVYTLADGIQYVFVATTQNNIYKINAKTGDIVASRNLHVPFLTADLDGCVDISPTIGVTGTGVIDPATGLWYFTAKTYAPQFQDGKFSPTATPGRRNGRYYFHAINTNDLTEAANFPTLIDGTIFRNNQRRMFIGGDTHQRPGLLQVGDYIYTGWASHCVKYNFTGAIIGFHRTTGAVIEAYAMQGGPEPITVEGAGIWMSGGGLAYDGKGSMYFSTGNGYASQLPATGRSVQGRNPPTSLEEAAVNMKIADNGTIQPVDFFMPWEKTQLDGADKDLGTSPLQILPSDVFSCPNDRRIGVVTGKSGKTYWLNLDNLGGYQMGANKLDDVIQVYQNENSVYAGAGVMPLAGGFIYINVIQFKTHVFKFGCNAAGRAAFTYVADTANKNAYILGVGHGATTSLKGREGTGLLWTTDVEGQNLRIYDAIPPAGSSELRQLKGFNIPGVTKFSRPVFGDGRAYIGTTQGYLYAFGSPVNVPLNCSSPYTFANTPIGSTSAALTVSCVANVAATITNVNLTGNANFKIASVPGLPVQLAKGATFSFQATFAPQTVGLLSSDVIITASSNVAGYSANTPVSLIGTANSAKPLLFVTPNTVSFNTIAGPGESTQTAIFANSGDSLLTLANVSYSIVSEQGPWITPNTTSDGSVQVGFFTFSSVPTTIPANSNAVVSIKYVPNQAGNHAVYIMAYSDGGNKILDVFGTAGSQPTALFEFQSVDGQSWVPYTPGQNFSFGDVIQGSTRRLTFRVTNNGSSTAAPLSMTVSKPPFGVPGIVGAANNIDLAEGEVIAAGQSKTAQVFCAVPERQVNTPSFKGYAQWTINTNDPVLGKHDFVFECNAVAQQLGPLLSNGTAKYGYVGCYKDLTPARQLADQPYGDNNNSNSRCISTCDSRGYKFAGTAYTSQCWCGNSLPLIAGSEDDCNYRCTGAQNETCGGNGVFHNQTMLSLFVETAKFDGNKISPPLTLLQTVGDYKYAGCYAENGPKSFNQKGTNTNILTAEYCKDFCKGYNLFGLQYANECYCGTTIDTSAKLVNDSDCGMTCKGNNSQYCGSGSRMQVYRLASLPSPSTTTTTSAASSTSTSLVSVDPAAPPTTSKTTTSASPTPTGPSNPPTVGFYSYQGCWTEVPGRALPQMTFANSSNTNQLCGQFCAGYTWFATQYTNECFCGNTLHKDSAPATDGRCNMGCAADQWQICGGPNGLSLYKYNETLALSSSTTFSTTTTSLTTTTTTTSATTSLMTTTATSSLTPTTAASTLTTTTTTSSSTTTSVGAPANFPTPSSSLTTTSPTTSTTSLAPTTTTTTTTTTTPSPTTTTTTTTTPAPTTTTTTTTTPPPTTTASPTTTTTTTTLRTTTSSKPNPTVVPFIYNSTMGNYTSLGCYSEKPNARALPQLYYNTSMSVPLCAQRAATLKYKYFGLEYATECWMGNVLDPAAVPLNQTKCAMLCPGDQGTYCGAGNSLQLYNLTAGVVIKSEA</sequence>
<feature type="domain" description="WSC" evidence="4">
    <location>
        <begin position="932"/>
        <end position="1023"/>
    </location>
</feature>
<dbReference type="PROSITE" id="PS51212">
    <property type="entry name" value="WSC"/>
    <property type="match status" value="4"/>
</dbReference>
<gene>
    <name evidence="5" type="ORF">BDZ85DRAFT_317903</name>
</gene>
<dbReference type="Proteomes" id="UP000799538">
    <property type="component" value="Unassembled WGS sequence"/>
</dbReference>
<keyword evidence="1" id="KW-0677">Repeat</keyword>
<evidence type="ECO:0000256" key="3">
    <source>
        <dbReference type="SAM" id="SignalP"/>
    </source>
</evidence>
<dbReference type="InterPro" id="IPR011047">
    <property type="entry name" value="Quinoprotein_ADH-like_sf"/>
</dbReference>
<feature type="signal peptide" evidence="3">
    <location>
        <begin position="1"/>
        <end position="24"/>
    </location>
</feature>
<organism evidence="5 6">
    <name type="scientific">Elsinoe ampelina</name>
    <dbReference type="NCBI Taxonomy" id="302913"/>
    <lineage>
        <taxon>Eukaryota</taxon>
        <taxon>Fungi</taxon>
        <taxon>Dikarya</taxon>
        <taxon>Ascomycota</taxon>
        <taxon>Pezizomycotina</taxon>
        <taxon>Dothideomycetes</taxon>
        <taxon>Dothideomycetidae</taxon>
        <taxon>Myriangiales</taxon>
        <taxon>Elsinoaceae</taxon>
        <taxon>Elsinoe</taxon>
    </lineage>
</organism>
<dbReference type="InterPro" id="IPR002889">
    <property type="entry name" value="WSC_carb-bd"/>
</dbReference>
<evidence type="ECO:0000313" key="5">
    <source>
        <dbReference type="EMBL" id="KAF2225341.1"/>
    </source>
</evidence>
<protein>
    <submittedName>
        <fullName evidence="5">WSC domain-containing protein</fullName>
    </submittedName>
</protein>
<feature type="region of interest" description="Disordered" evidence="2">
    <location>
        <begin position="1147"/>
        <end position="1188"/>
    </location>
</feature>
<keyword evidence="6" id="KW-1185">Reference proteome</keyword>
<evidence type="ECO:0000256" key="1">
    <source>
        <dbReference type="ARBA" id="ARBA00022737"/>
    </source>
</evidence>
<dbReference type="Gene3D" id="2.130.10.10">
    <property type="entry name" value="YVTN repeat-like/Quinoprotein amine dehydrogenase"/>
    <property type="match status" value="1"/>
</dbReference>
<dbReference type="SMART" id="SM00321">
    <property type="entry name" value="WSC"/>
    <property type="match status" value="4"/>
</dbReference>
<feature type="compositionally biased region" description="Low complexity" evidence="2">
    <location>
        <begin position="1147"/>
        <end position="1181"/>
    </location>
</feature>
<evidence type="ECO:0000313" key="6">
    <source>
        <dbReference type="Proteomes" id="UP000799538"/>
    </source>
</evidence>
<dbReference type="InterPro" id="IPR015943">
    <property type="entry name" value="WD40/YVTN_repeat-like_dom_sf"/>
</dbReference>
<dbReference type="OrthoDB" id="5985073at2759"/>
<feature type="region of interest" description="Disordered" evidence="2">
    <location>
        <begin position="1317"/>
        <end position="1435"/>
    </location>
</feature>